<proteinExistence type="predicted"/>
<comment type="caution">
    <text evidence="1">The sequence shown here is derived from an EMBL/GenBank/DDBJ whole genome shotgun (WGS) entry which is preliminary data.</text>
</comment>
<dbReference type="Proteomes" id="UP000253090">
    <property type="component" value="Unassembled WGS sequence"/>
</dbReference>
<protein>
    <submittedName>
        <fullName evidence="1">Uncharacterized protein</fullName>
    </submittedName>
</protein>
<dbReference type="EMBL" id="QPJW01000001">
    <property type="protein sequence ID" value="RCX23514.1"/>
    <property type="molecule type" value="Genomic_DNA"/>
</dbReference>
<accession>A0A369BV74</accession>
<evidence type="ECO:0000313" key="1">
    <source>
        <dbReference type="EMBL" id="RCX23514.1"/>
    </source>
</evidence>
<name>A0A369BV74_9BACL</name>
<reference evidence="1 2" key="1">
    <citation type="submission" date="2018-07" db="EMBL/GenBank/DDBJ databases">
        <title>Genomic Encyclopedia of Type Strains, Phase III (KMG-III): the genomes of soil and plant-associated and newly described type strains.</title>
        <authorList>
            <person name="Whitman W."/>
        </authorList>
    </citation>
    <scope>NUCLEOTIDE SEQUENCE [LARGE SCALE GENOMIC DNA]</scope>
    <source>
        <strain evidence="1 2">CECT 8333</strain>
    </source>
</reference>
<evidence type="ECO:0000313" key="2">
    <source>
        <dbReference type="Proteomes" id="UP000253090"/>
    </source>
</evidence>
<dbReference type="AlphaFoldDB" id="A0A369BV74"/>
<gene>
    <name evidence="1" type="ORF">DFP94_1011113</name>
</gene>
<sequence length="38" mass="4770">MVIALKKYHRHRLRLRKLWRGERAGRNRNLLNDDMWPV</sequence>
<organism evidence="1 2">
    <name type="scientific">Fontibacillus phaseoli</name>
    <dbReference type="NCBI Taxonomy" id="1416533"/>
    <lineage>
        <taxon>Bacteria</taxon>
        <taxon>Bacillati</taxon>
        <taxon>Bacillota</taxon>
        <taxon>Bacilli</taxon>
        <taxon>Bacillales</taxon>
        <taxon>Paenibacillaceae</taxon>
        <taxon>Fontibacillus</taxon>
    </lineage>
</organism>
<keyword evidence="2" id="KW-1185">Reference proteome</keyword>